<reference evidence="2 3" key="1">
    <citation type="submission" date="2019-02" db="EMBL/GenBank/DDBJ databases">
        <title>Deep-cultivation of Planctomycetes and their phenomic and genomic characterization uncovers novel biology.</title>
        <authorList>
            <person name="Wiegand S."/>
            <person name="Jogler M."/>
            <person name="Boedeker C."/>
            <person name="Pinto D."/>
            <person name="Vollmers J."/>
            <person name="Rivas-Marin E."/>
            <person name="Kohn T."/>
            <person name="Peeters S.H."/>
            <person name="Heuer A."/>
            <person name="Rast P."/>
            <person name="Oberbeckmann S."/>
            <person name="Bunk B."/>
            <person name="Jeske O."/>
            <person name="Meyerdierks A."/>
            <person name="Storesund J.E."/>
            <person name="Kallscheuer N."/>
            <person name="Luecker S."/>
            <person name="Lage O.M."/>
            <person name="Pohl T."/>
            <person name="Merkel B.J."/>
            <person name="Hornburger P."/>
            <person name="Mueller R.-W."/>
            <person name="Bruemmer F."/>
            <person name="Labrenz M."/>
            <person name="Spormann A.M."/>
            <person name="Op Den Camp H."/>
            <person name="Overmann J."/>
            <person name="Amann R."/>
            <person name="Jetten M.S.M."/>
            <person name="Mascher T."/>
            <person name="Medema M.H."/>
            <person name="Devos D.P."/>
            <person name="Kaster A.-K."/>
            <person name="Ovreas L."/>
            <person name="Rohde M."/>
            <person name="Galperin M.Y."/>
            <person name="Jogler C."/>
        </authorList>
    </citation>
    <scope>NUCLEOTIDE SEQUENCE [LARGE SCALE GENOMIC DNA]</scope>
    <source>
        <strain evidence="2 3">Enr8</strain>
    </source>
</reference>
<feature type="transmembrane region" description="Helical" evidence="1">
    <location>
        <begin position="38"/>
        <end position="60"/>
    </location>
</feature>
<feature type="transmembrane region" description="Helical" evidence="1">
    <location>
        <begin position="136"/>
        <end position="160"/>
    </location>
</feature>
<gene>
    <name evidence="2" type="ORF">Enr8_49780</name>
</gene>
<evidence type="ECO:0000313" key="3">
    <source>
        <dbReference type="Proteomes" id="UP000318878"/>
    </source>
</evidence>
<organism evidence="2 3">
    <name type="scientific">Blastopirellula retiformator</name>
    <dbReference type="NCBI Taxonomy" id="2527970"/>
    <lineage>
        <taxon>Bacteria</taxon>
        <taxon>Pseudomonadati</taxon>
        <taxon>Planctomycetota</taxon>
        <taxon>Planctomycetia</taxon>
        <taxon>Pirellulales</taxon>
        <taxon>Pirellulaceae</taxon>
        <taxon>Blastopirellula</taxon>
    </lineage>
</organism>
<evidence type="ECO:0000313" key="2">
    <source>
        <dbReference type="EMBL" id="TWT29462.1"/>
    </source>
</evidence>
<keyword evidence="1" id="KW-0472">Membrane</keyword>
<comment type="caution">
    <text evidence="2">The sequence shown here is derived from an EMBL/GenBank/DDBJ whole genome shotgun (WGS) entry which is preliminary data.</text>
</comment>
<protein>
    <submittedName>
        <fullName evidence="2">Uncharacterized protein</fullName>
    </submittedName>
</protein>
<accession>A0A5C5UVM9</accession>
<proteinExistence type="predicted"/>
<evidence type="ECO:0000256" key="1">
    <source>
        <dbReference type="SAM" id="Phobius"/>
    </source>
</evidence>
<dbReference type="RefSeq" id="WP_146436845.1">
    <property type="nucleotide sequence ID" value="NZ_SJPF01000008.1"/>
</dbReference>
<feature type="transmembrane region" description="Helical" evidence="1">
    <location>
        <begin position="110"/>
        <end position="130"/>
    </location>
</feature>
<feature type="transmembrane region" description="Helical" evidence="1">
    <location>
        <begin position="72"/>
        <end position="98"/>
    </location>
</feature>
<dbReference type="EMBL" id="SJPF01000008">
    <property type="protein sequence ID" value="TWT29462.1"/>
    <property type="molecule type" value="Genomic_DNA"/>
</dbReference>
<keyword evidence="1" id="KW-0812">Transmembrane</keyword>
<dbReference type="AlphaFoldDB" id="A0A5C5UVM9"/>
<keyword evidence="1" id="KW-1133">Transmembrane helix</keyword>
<name>A0A5C5UVM9_9BACT</name>
<keyword evidence="3" id="KW-1185">Reference proteome</keyword>
<sequence>METEFQNPYASPHATAKPIQASGIPPLDWCQFPTISGLMLGAFQGAVLAVLHVIWLSILLPSDPGVLFSLPLRLVVFGLAFGVMGALCGAIVGSVALATRNAAWRTAAHFFSCAIVPPAVFAGPLSAYYYSAHSLAYPGIGFAIMVLFGCGLMMGLYLLGGLKTLDRTEREEASMAASGGDVDERQ</sequence>
<dbReference type="Proteomes" id="UP000318878">
    <property type="component" value="Unassembled WGS sequence"/>
</dbReference>